<comment type="caution">
    <text evidence="1">The sequence shown here is derived from an EMBL/GenBank/DDBJ whole genome shotgun (WGS) entry which is preliminary data.</text>
</comment>
<proteinExistence type="predicted"/>
<keyword evidence="2" id="KW-1185">Reference proteome</keyword>
<evidence type="ECO:0000313" key="2">
    <source>
        <dbReference type="Proteomes" id="UP000539075"/>
    </source>
</evidence>
<dbReference type="EMBL" id="JACHGO010000004">
    <property type="protein sequence ID" value="MBB5143644.1"/>
    <property type="molecule type" value="Genomic_DNA"/>
</dbReference>
<sequence>MDNNAQTDYLKALEKKGNEWICAYEIIERLEISLEELLNAYGDGLIVYDADLKNKLYPVSQLDDKILYSNDAALFGQIDFDCQKEMLVLLKHDLPSCLKFELNEMTGEWRLTVDYDGFTSDPFSRRESGEYEYTISMKKLYNFSKYSRDESEFTIIIHAAFLKDACLTMQTAGSVKLDDITVLLQALYNNIMFYGVPLYYLNKAKRILDFKDYNSARTLAYASEFAYYYFYDVPKTKDGIEVFSDLFSIDEYARKYNISYQTARRDILRGQQGLFIKIADFRDFIEKKKEKSIEEKTDEWDKFTLPQQGDTSQEDFGKYKLFVGLKFKGCSLKEIFDEVLSKSSKATTEAAKDTACSKLGNKVKKFARENNLPLWIENRGRPIAGNDKYRISE</sequence>
<reference evidence="1 2" key="1">
    <citation type="submission" date="2020-08" db="EMBL/GenBank/DDBJ databases">
        <title>Genomic Encyclopedia of Type Strains, Phase IV (KMG-IV): sequencing the most valuable type-strain genomes for metagenomic binning, comparative biology and taxonomic classification.</title>
        <authorList>
            <person name="Goeker M."/>
        </authorList>
    </citation>
    <scope>NUCLEOTIDE SEQUENCE [LARGE SCALE GENOMIC DNA]</scope>
    <source>
        <strain evidence="1 2">DSM 11275</strain>
    </source>
</reference>
<dbReference type="Proteomes" id="UP000539075">
    <property type="component" value="Unassembled WGS sequence"/>
</dbReference>
<evidence type="ECO:0000313" key="1">
    <source>
        <dbReference type="EMBL" id="MBB5143644.1"/>
    </source>
</evidence>
<dbReference type="RefSeq" id="WP_183719328.1">
    <property type="nucleotide sequence ID" value="NZ_JACHGO010000004.1"/>
</dbReference>
<organism evidence="1 2">
    <name type="scientific">Desulfovibrio intestinalis</name>
    <dbReference type="NCBI Taxonomy" id="58621"/>
    <lineage>
        <taxon>Bacteria</taxon>
        <taxon>Pseudomonadati</taxon>
        <taxon>Thermodesulfobacteriota</taxon>
        <taxon>Desulfovibrionia</taxon>
        <taxon>Desulfovibrionales</taxon>
        <taxon>Desulfovibrionaceae</taxon>
        <taxon>Desulfovibrio</taxon>
    </lineage>
</organism>
<protein>
    <submittedName>
        <fullName evidence="1">Uncharacterized protein</fullName>
    </submittedName>
</protein>
<accession>A0A7W8FED2</accession>
<name>A0A7W8FED2_9BACT</name>
<gene>
    <name evidence="1" type="ORF">HNQ38_001741</name>
</gene>
<dbReference type="AlphaFoldDB" id="A0A7W8FED2"/>